<organism evidence="1 2">
    <name type="scientific">Mucilaginibacter rubeus</name>
    <dbReference type="NCBI Taxonomy" id="2027860"/>
    <lineage>
        <taxon>Bacteria</taxon>
        <taxon>Pseudomonadati</taxon>
        <taxon>Bacteroidota</taxon>
        <taxon>Sphingobacteriia</taxon>
        <taxon>Sphingobacteriales</taxon>
        <taxon>Sphingobacteriaceae</taxon>
        <taxon>Mucilaginibacter</taxon>
    </lineage>
</organism>
<dbReference type="OrthoDB" id="9897930at2"/>
<dbReference type="KEGG" id="mrub:DEO27_017175"/>
<accession>A0A5C1I1L3</accession>
<dbReference type="EMBL" id="CP043450">
    <property type="protein sequence ID" value="QEM11686.1"/>
    <property type="molecule type" value="Genomic_DNA"/>
</dbReference>
<sequence length="99" mass="11210">MQINQSDGNGFNINIRTIPADDKDTETIKLFSADDLGEQVKAFIASALASAQGLHVVVSFEKWDNTCVLEETLYRIIPKKETGQNADYNRNYWIETKIK</sequence>
<proteinExistence type="predicted"/>
<dbReference type="AlphaFoldDB" id="A0A5C1I1L3"/>
<reference evidence="1" key="1">
    <citation type="submission" date="2019-08" db="EMBL/GenBank/DDBJ databases">
        <title>Comparative genome analysis confer to the adaptation heavy metal polluted environment.</title>
        <authorList>
            <person name="Li Y."/>
        </authorList>
    </citation>
    <scope>NUCLEOTIDE SEQUENCE [LARGE SCALE GENOMIC DNA]</scope>
    <source>
        <strain evidence="1">P1</strain>
    </source>
</reference>
<gene>
    <name evidence="1" type="ORF">DEO27_017175</name>
</gene>
<protein>
    <submittedName>
        <fullName evidence="1">Uncharacterized protein</fullName>
    </submittedName>
</protein>
<name>A0A5C1I1L3_9SPHI</name>
<keyword evidence="2" id="KW-1185">Reference proteome</keyword>
<dbReference type="RefSeq" id="WP_112567687.1">
    <property type="nucleotide sequence ID" value="NZ_CP043450.1"/>
</dbReference>
<dbReference type="Proteomes" id="UP000251402">
    <property type="component" value="Chromosome"/>
</dbReference>
<evidence type="ECO:0000313" key="2">
    <source>
        <dbReference type="Proteomes" id="UP000251402"/>
    </source>
</evidence>
<evidence type="ECO:0000313" key="1">
    <source>
        <dbReference type="EMBL" id="QEM11686.1"/>
    </source>
</evidence>